<dbReference type="Proteomes" id="UP001162734">
    <property type="component" value="Chromosome"/>
</dbReference>
<feature type="domain" description="Chorismate mutase" evidence="13">
    <location>
        <begin position="13"/>
        <end position="103"/>
    </location>
</feature>
<dbReference type="Gene3D" id="1.20.59.10">
    <property type="entry name" value="Chorismate mutase"/>
    <property type="match status" value="1"/>
</dbReference>
<dbReference type="InterPro" id="IPR036263">
    <property type="entry name" value="Chorismate_II_sf"/>
</dbReference>
<dbReference type="EC" id="5.4.99.5" evidence="4"/>
<evidence type="ECO:0000256" key="2">
    <source>
        <dbReference type="ARBA" id="ARBA00004688"/>
    </source>
</evidence>
<comment type="function">
    <text evidence="1">Stereospecific condensation of phosphoenolpyruvate (PEP) and D-erythrose-4-phosphate (E4P) giving rise to 3-deoxy-D-arabino-heptulosonate-7-phosphate (DAHP).</text>
</comment>
<comment type="catalytic activity">
    <reaction evidence="12">
        <text>D-erythrose 4-phosphate + phosphoenolpyruvate + H2O = 7-phospho-2-dehydro-3-deoxy-D-arabino-heptonate + phosphate</text>
        <dbReference type="Rhea" id="RHEA:14717"/>
        <dbReference type="ChEBI" id="CHEBI:15377"/>
        <dbReference type="ChEBI" id="CHEBI:16897"/>
        <dbReference type="ChEBI" id="CHEBI:43474"/>
        <dbReference type="ChEBI" id="CHEBI:58394"/>
        <dbReference type="ChEBI" id="CHEBI:58702"/>
        <dbReference type="EC" id="2.5.1.54"/>
    </reaction>
</comment>
<dbReference type="NCBIfam" id="TIGR00034">
    <property type="entry name" value="aroFGH"/>
    <property type="match status" value="1"/>
</dbReference>
<evidence type="ECO:0000256" key="1">
    <source>
        <dbReference type="ARBA" id="ARBA00003726"/>
    </source>
</evidence>
<evidence type="ECO:0000256" key="6">
    <source>
        <dbReference type="ARBA" id="ARBA00022605"/>
    </source>
</evidence>
<dbReference type="EMBL" id="AP025592">
    <property type="protein sequence ID" value="BDG08752.1"/>
    <property type="molecule type" value="Genomic_DNA"/>
</dbReference>
<dbReference type="SUPFAM" id="SSF51569">
    <property type="entry name" value="Aldolase"/>
    <property type="match status" value="1"/>
</dbReference>
<gene>
    <name evidence="14" type="ORF">AMPC_18650</name>
</gene>
<evidence type="ECO:0000313" key="14">
    <source>
        <dbReference type="EMBL" id="BDG08752.1"/>
    </source>
</evidence>
<evidence type="ECO:0000256" key="12">
    <source>
        <dbReference type="ARBA" id="ARBA00047508"/>
    </source>
</evidence>
<reference evidence="15" key="1">
    <citation type="journal article" date="2022" name="Int. J. Syst. Evol. Microbiol.">
        <title>Anaeromyxobacter oryzae sp. nov., Anaeromyxobacter diazotrophicus sp. nov. and Anaeromyxobacter paludicola sp. nov., isolated from paddy soils.</title>
        <authorList>
            <person name="Itoh H."/>
            <person name="Xu Z."/>
            <person name="Mise K."/>
            <person name="Masuda Y."/>
            <person name="Ushijima N."/>
            <person name="Hayakawa C."/>
            <person name="Shiratori Y."/>
            <person name="Senoo K."/>
        </authorList>
    </citation>
    <scope>NUCLEOTIDE SEQUENCE [LARGE SCALE GENOMIC DNA]</scope>
    <source>
        <strain evidence="15">Red630</strain>
    </source>
</reference>
<protein>
    <recommendedName>
        <fullName evidence="11">3-deoxy-D-arabino-heptulosonate 7-phosphate synthase</fullName>
        <ecNumber evidence="5">2.5.1.54</ecNumber>
        <ecNumber evidence="4">5.4.99.5</ecNumber>
    </recommendedName>
    <alternativeName>
        <fullName evidence="10">DAHP synthase</fullName>
    </alternativeName>
    <alternativeName>
        <fullName evidence="9">Phospho-2-keto-3-deoxyheptonate aldolase</fullName>
    </alternativeName>
</protein>
<name>A0ABM7XA72_9BACT</name>
<dbReference type="PROSITE" id="PS51168">
    <property type="entry name" value="CHORISMATE_MUT_2"/>
    <property type="match status" value="1"/>
</dbReference>
<evidence type="ECO:0000259" key="13">
    <source>
        <dbReference type="PROSITE" id="PS51168"/>
    </source>
</evidence>
<dbReference type="Gene3D" id="3.20.20.70">
    <property type="entry name" value="Aldolase class I"/>
    <property type="match status" value="1"/>
</dbReference>
<evidence type="ECO:0000256" key="11">
    <source>
        <dbReference type="ARBA" id="ARBA00032193"/>
    </source>
</evidence>
<sequence>MATPPKEAGSATIAPCQTLQEVRERIDALDQDLVALLARRRAYALAAGRFKRTADGVKDPAREEQVIAHVRGLAQREDIEPDLVEALYRDMIAGFVRVELAAGGHPLERTENLNVGSFEAMPPPDQLKQRLPVSEKAAVTVVEGRRTVEAILDRSDPRLLVVVGPCSIHDPVAGLEYARRLRALADELADTLFLVMRVYYEKPRTTTGWEGFTNDPDLDGSFHIRQGMERARKFLLDVNELGLPAGTEALDPIAPHYRGDLIAWTAIGARTSESQTHRNLASGLSTPVGFKNGTEGEIDGAVNAILSAARPHAFLGINDQGRSAVIRTRGNRHGHLVLRGGGGRPNFDSVSIAMAEEALAKAGLPGNIVVDCSHANSWKKPELQPKVVNDVVDQIRRGNRSVVGLMIESFLEAGNQPIPADLSKLTFGRSVTDPCLSWDDTAAVLREAREVLKPVLAGRIEGEPKAG</sequence>
<dbReference type="InterPro" id="IPR006219">
    <property type="entry name" value="DAHP_synth_1"/>
</dbReference>
<evidence type="ECO:0000256" key="3">
    <source>
        <dbReference type="ARBA" id="ARBA00007985"/>
    </source>
</evidence>
<keyword evidence="6" id="KW-0028">Amino-acid biosynthesis</keyword>
<organism evidence="14 15">
    <name type="scientific">Anaeromyxobacter paludicola</name>
    <dbReference type="NCBI Taxonomy" id="2918171"/>
    <lineage>
        <taxon>Bacteria</taxon>
        <taxon>Pseudomonadati</taxon>
        <taxon>Myxococcota</taxon>
        <taxon>Myxococcia</taxon>
        <taxon>Myxococcales</taxon>
        <taxon>Cystobacterineae</taxon>
        <taxon>Anaeromyxobacteraceae</taxon>
        <taxon>Anaeromyxobacter</taxon>
    </lineage>
</organism>
<proteinExistence type="inferred from homology"/>
<dbReference type="PANTHER" id="PTHR21225">
    <property type="entry name" value="PHOSPHO-2-DEHYDRO-3-DEOXYHEPTONATE ALDOLASE DAHP SYNTHETASE"/>
    <property type="match status" value="1"/>
</dbReference>
<evidence type="ECO:0000256" key="8">
    <source>
        <dbReference type="ARBA" id="ARBA00023141"/>
    </source>
</evidence>
<keyword evidence="7" id="KW-0808">Transferase</keyword>
<keyword evidence="15" id="KW-1185">Reference proteome</keyword>
<evidence type="ECO:0000256" key="10">
    <source>
        <dbReference type="ARBA" id="ARBA00031349"/>
    </source>
</evidence>
<accession>A0ABM7XA72</accession>
<dbReference type="InterPro" id="IPR002701">
    <property type="entry name" value="CM_II_prokaryot"/>
</dbReference>
<comment type="similarity">
    <text evidence="3">Belongs to the class-I DAHP synthase family.</text>
</comment>
<dbReference type="PANTHER" id="PTHR21225:SF10">
    <property type="entry name" value="PHOSPHO-2-DEHYDRO-3-DEOXYHEPTONATE ALDOLASE, TYR-SENSITIVE"/>
    <property type="match status" value="1"/>
</dbReference>
<dbReference type="InterPro" id="IPR013785">
    <property type="entry name" value="Aldolase_TIM"/>
</dbReference>
<dbReference type="SUPFAM" id="SSF48600">
    <property type="entry name" value="Chorismate mutase II"/>
    <property type="match status" value="1"/>
</dbReference>
<dbReference type="NCBIfam" id="NF009395">
    <property type="entry name" value="PRK12755.1"/>
    <property type="match status" value="1"/>
</dbReference>
<evidence type="ECO:0000313" key="15">
    <source>
        <dbReference type="Proteomes" id="UP001162734"/>
    </source>
</evidence>
<dbReference type="EC" id="2.5.1.54" evidence="5"/>
<dbReference type="InterPro" id="IPR036979">
    <property type="entry name" value="CM_dom_sf"/>
</dbReference>
<keyword evidence="8" id="KW-0057">Aromatic amino acid biosynthesis</keyword>
<comment type="pathway">
    <text evidence="2">Metabolic intermediate biosynthesis; chorismate biosynthesis; chorismate from D-erythrose 4-phosphate and phosphoenolpyruvate: step 1/7.</text>
</comment>
<dbReference type="Pfam" id="PF00793">
    <property type="entry name" value="DAHP_synth_1"/>
    <property type="match status" value="1"/>
</dbReference>
<evidence type="ECO:0000256" key="4">
    <source>
        <dbReference type="ARBA" id="ARBA00012404"/>
    </source>
</evidence>
<evidence type="ECO:0000256" key="5">
    <source>
        <dbReference type="ARBA" id="ARBA00012694"/>
    </source>
</evidence>
<dbReference type="Pfam" id="PF01817">
    <property type="entry name" value="CM_2"/>
    <property type="match status" value="1"/>
</dbReference>
<evidence type="ECO:0000256" key="9">
    <source>
        <dbReference type="ARBA" id="ARBA00031111"/>
    </source>
</evidence>
<evidence type="ECO:0000256" key="7">
    <source>
        <dbReference type="ARBA" id="ARBA00022679"/>
    </source>
</evidence>
<dbReference type="SMART" id="SM00830">
    <property type="entry name" value="CM_2"/>
    <property type="match status" value="1"/>
</dbReference>
<dbReference type="InterPro" id="IPR006218">
    <property type="entry name" value="DAHP1/KDSA"/>
</dbReference>
<dbReference type="RefSeq" id="WP_318654323.1">
    <property type="nucleotide sequence ID" value="NZ_AP025592.1"/>
</dbReference>